<sequence>MSPIHNQQKSRDLKRKQLISMWQITLLRSVLRKSPDKKKVAEITKAFDDMLEPEHREIYVDLRRKHRAVLADIKKGKDPEGAAKEDFEHLFTKIAVSLDMTAEQISIGLEGDEQYGRLITFYRHTLCRQIFGETSYPDLVKEAFVNELEHPLPYQFQQLQKKYGRTFYKRIGELEKEGQPTVAREQAIDMEEDLEKFFDKVAESMNIPLKEVLDMCLGDYTSSDEGEGAGSEHEGPVYESGDGSLTDYEDFQLFDGDDDDDCLTEMGDW</sequence>
<evidence type="ECO:0000313" key="2">
    <source>
        <dbReference type="EMBL" id="PVH97617.1"/>
    </source>
</evidence>
<name>A0A2V1DHH8_9PLEO</name>
<dbReference type="EMBL" id="KZ805432">
    <property type="protein sequence ID" value="PVH97617.1"/>
    <property type="molecule type" value="Genomic_DNA"/>
</dbReference>
<accession>A0A2V1DHH8</accession>
<organism evidence="2 3">
    <name type="scientific">Periconia macrospinosa</name>
    <dbReference type="NCBI Taxonomy" id="97972"/>
    <lineage>
        <taxon>Eukaryota</taxon>
        <taxon>Fungi</taxon>
        <taxon>Dikarya</taxon>
        <taxon>Ascomycota</taxon>
        <taxon>Pezizomycotina</taxon>
        <taxon>Dothideomycetes</taxon>
        <taxon>Pleosporomycetidae</taxon>
        <taxon>Pleosporales</taxon>
        <taxon>Massarineae</taxon>
        <taxon>Periconiaceae</taxon>
        <taxon>Periconia</taxon>
    </lineage>
</organism>
<reference evidence="2 3" key="1">
    <citation type="journal article" date="2018" name="Sci. Rep.">
        <title>Comparative genomics provides insights into the lifestyle and reveals functional heterogeneity of dark septate endophytic fungi.</title>
        <authorList>
            <person name="Knapp D.G."/>
            <person name="Nemeth J.B."/>
            <person name="Barry K."/>
            <person name="Hainaut M."/>
            <person name="Henrissat B."/>
            <person name="Johnson J."/>
            <person name="Kuo A."/>
            <person name="Lim J.H.P."/>
            <person name="Lipzen A."/>
            <person name="Nolan M."/>
            <person name="Ohm R.A."/>
            <person name="Tamas L."/>
            <person name="Grigoriev I.V."/>
            <person name="Spatafora J.W."/>
            <person name="Nagy L.G."/>
            <person name="Kovacs G.M."/>
        </authorList>
    </citation>
    <scope>NUCLEOTIDE SEQUENCE [LARGE SCALE GENOMIC DNA]</scope>
    <source>
        <strain evidence="2 3">DSE2036</strain>
    </source>
</reference>
<protein>
    <submittedName>
        <fullName evidence="2">Uncharacterized protein</fullName>
    </submittedName>
</protein>
<feature type="compositionally biased region" description="Acidic residues" evidence="1">
    <location>
        <begin position="247"/>
        <end position="260"/>
    </location>
</feature>
<keyword evidence="3" id="KW-1185">Reference proteome</keyword>
<feature type="region of interest" description="Disordered" evidence="1">
    <location>
        <begin position="221"/>
        <end position="260"/>
    </location>
</feature>
<dbReference type="Proteomes" id="UP000244855">
    <property type="component" value="Unassembled WGS sequence"/>
</dbReference>
<evidence type="ECO:0000256" key="1">
    <source>
        <dbReference type="SAM" id="MobiDB-lite"/>
    </source>
</evidence>
<gene>
    <name evidence="2" type="ORF">DM02DRAFT_630973</name>
</gene>
<evidence type="ECO:0000313" key="3">
    <source>
        <dbReference type="Proteomes" id="UP000244855"/>
    </source>
</evidence>
<dbReference type="AlphaFoldDB" id="A0A2V1DHH8"/>
<proteinExistence type="predicted"/>